<name>A0ACC1AK52_9ROSI</name>
<evidence type="ECO:0000313" key="2">
    <source>
        <dbReference type="Proteomes" id="UP001164250"/>
    </source>
</evidence>
<gene>
    <name evidence="1" type="ORF">Patl1_07866</name>
</gene>
<keyword evidence="2" id="KW-1185">Reference proteome</keyword>
<sequence length="329" mass="36839">MICISSLAMYQREHSRDLLVRPRSRLAVSNNLYIYFTVKSFKRNPILLLLIIYIFAMLLPTNALCLCFKSHVLFEILTIMLPALSENLRRCSSSTYVGNVAVPLLCISALDDPVCTREAIPWDECRANKNVVLATNRHGGHLAFFEGITAASVWWVRAADEFLGVLHSSPYMHVQKKESGHVHTSLESSIDQGPYVNVSEDGMVAAVGNEQTRNSMVGDLPQSQNVDHKMDNEMVPDTEHDKRLTEAKSDTVPSIAQTCEPPTNILDVKFPDVTAAITRRLNHLSRQNRRSIWLLAYVAIITTWPLLGSALGIIFRGKHKSVLPAVFTR</sequence>
<organism evidence="1 2">
    <name type="scientific">Pistacia atlantica</name>
    <dbReference type="NCBI Taxonomy" id="434234"/>
    <lineage>
        <taxon>Eukaryota</taxon>
        <taxon>Viridiplantae</taxon>
        <taxon>Streptophyta</taxon>
        <taxon>Embryophyta</taxon>
        <taxon>Tracheophyta</taxon>
        <taxon>Spermatophyta</taxon>
        <taxon>Magnoliopsida</taxon>
        <taxon>eudicotyledons</taxon>
        <taxon>Gunneridae</taxon>
        <taxon>Pentapetalae</taxon>
        <taxon>rosids</taxon>
        <taxon>malvids</taxon>
        <taxon>Sapindales</taxon>
        <taxon>Anacardiaceae</taxon>
        <taxon>Pistacia</taxon>
    </lineage>
</organism>
<protein>
    <submittedName>
        <fullName evidence="1">Uncharacterized protein</fullName>
    </submittedName>
</protein>
<proteinExistence type="predicted"/>
<evidence type="ECO:0000313" key="1">
    <source>
        <dbReference type="EMBL" id="KAJ0086939.1"/>
    </source>
</evidence>
<dbReference type="EMBL" id="CM047906">
    <property type="protein sequence ID" value="KAJ0086939.1"/>
    <property type="molecule type" value="Genomic_DNA"/>
</dbReference>
<dbReference type="Proteomes" id="UP001164250">
    <property type="component" value="Chromosome 10"/>
</dbReference>
<comment type="caution">
    <text evidence="1">The sequence shown here is derived from an EMBL/GenBank/DDBJ whole genome shotgun (WGS) entry which is preliminary data.</text>
</comment>
<reference evidence="2" key="1">
    <citation type="journal article" date="2023" name="G3 (Bethesda)">
        <title>Genome assembly and association tests identify interacting loci associated with vigor, precocity, and sex in interspecific pistachio rootstocks.</title>
        <authorList>
            <person name="Palmer W."/>
            <person name="Jacygrad E."/>
            <person name="Sagayaradj S."/>
            <person name="Cavanaugh K."/>
            <person name="Han R."/>
            <person name="Bertier L."/>
            <person name="Beede B."/>
            <person name="Kafkas S."/>
            <person name="Golino D."/>
            <person name="Preece J."/>
            <person name="Michelmore R."/>
        </authorList>
    </citation>
    <scope>NUCLEOTIDE SEQUENCE [LARGE SCALE GENOMIC DNA]</scope>
</reference>
<accession>A0ACC1AK52</accession>